<evidence type="ECO:0000313" key="1">
    <source>
        <dbReference type="EMBL" id="KRZ57640.1"/>
    </source>
</evidence>
<protein>
    <submittedName>
        <fullName evidence="1">Uncharacterized protein</fullName>
    </submittedName>
</protein>
<evidence type="ECO:0000313" key="2">
    <source>
        <dbReference type="Proteomes" id="UP000054721"/>
    </source>
</evidence>
<accession>A0A0V1LDS2</accession>
<dbReference type="EMBL" id="JYDW01000071">
    <property type="protein sequence ID" value="KRZ57640.1"/>
    <property type="molecule type" value="Genomic_DNA"/>
</dbReference>
<gene>
    <name evidence="1" type="ORF">T02_8492</name>
</gene>
<comment type="caution">
    <text evidence="1">The sequence shown here is derived from an EMBL/GenBank/DDBJ whole genome shotgun (WGS) entry which is preliminary data.</text>
</comment>
<name>A0A0V1LDS2_9BILA</name>
<sequence length="60" mass="7126">MWRCWLVLVELFCVLFVVYMHRSVIGETVYLEKRRAAVDEVPYPLVNIGSVLKLVEFYEC</sequence>
<keyword evidence="2" id="KW-1185">Reference proteome</keyword>
<dbReference type="Proteomes" id="UP000054721">
    <property type="component" value="Unassembled WGS sequence"/>
</dbReference>
<organism evidence="1 2">
    <name type="scientific">Trichinella nativa</name>
    <dbReference type="NCBI Taxonomy" id="6335"/>
    <lineage>
        <taxon>Eukaryota</taxon>
        <taxon>Metazoa</taxon>
        <taxon>Ecdysozoa</taxon>
        <taxon>Nematoda</taxon>
        <taxon>Enoplea</taxon>
        <taxon>Dorylaimia</taxon>
        <taxon>Trichinellida</taxon>
        <taxon>Trichinellidae</taxon>
        <taxon>Trichinella</taxon>
    </lineage>
</organism>
<dbReference type="AlphaFoldDB" id="A0A0V1LDS2"/>
<reference evidence="1 2" key="1">
    <citation type="submission" date="2015-05" db="EMBL/GenBank/DDBJ databases">
        <title>Evolution of Trichinella species and genotypes.</title>
        <authorList>
            <person name="Korhonen P.K."/>
            <person name="Edoardo P."/>
            <person name="Giuseppe L.R."/>
            <person name="Gasser R.B."/>
        </authorList>
    </citation>
    <scope>NUCLEOTIDE SEQUENCE [LARGE SCALE GENOMIC DNA]</scope>
    <source>
        <strain evidence="1">ISS10</strain>
    </source>
</reference>
<proteinExistence type="predicted"/>